<dbReference type="SMART" id="SM00631">
    <property type="entry name" value="Zn_pept"/>
    <property type="match status" value="1"/>
</dbReference>
<evidence type="ECO:0000256" key="5">
    <source>
        <dbReference type="SAM" id="SignalP"/>
    </source>
</evidence>
<dbReference type="PANTHER" id="PTHR11705">
    <property type="entry name" value="PROTEASE FAMILY M14 CARBOXYPEPTIDASE A,B"/>
    <property type="match status" value="1"/>
</dbReference>
<dbReference type="GO" id="GO:0006508">
    <property type="term" value="P:proteolysis"/>
    <property type="evidence" value="ECO:0007669"/>
    <property type="project" value="InterPro"/>
</dbReference>
<keyword evidence="4" id="KW-1133">Transmembrane helix</keyword>
<evidence type="ECO:0000259" key="6">
    <source>
        <dbReference type="PROSITE" id="PS52035"/>
    </source>
</evidence>
<dbReference type="Pfam" id="PF00246">
    <property type="entry name" value="Peptidase_M14"/>
    <property type="match status" value="1"/>
</dbReference>
<keyword evidence="5" id="KW-0732">Signal</keyword>
<evidence type="ECO:0000256" key="2">
    <source>
        <dbReference type="ARBA" id="ARBA00005988"/>
    </source>
</evidence>
<dbReference type="GO" id="GO:0004181">
    <property type="term" value="F:metallocarboxypeptidase activity"/>
    <property type="evidence" value="ECO:0007669"/>
    <property type="project" value="InterPro"/>
</dbReference>
<feature type="transmembrane region" description="Helical" evidence="4">
    <location>
        <begin position="346"/>
        <end position="364"/>
    </location>
</feature>
<feature type="chain" id="PRO_5004735016" evidence="5">
    <location>
        <begin position="18"/>
        <end position="393"/>
    </location>
</feature>
<accession>V5HDW1</accession>
<feature type="domain" description="Peptidase M14" evidence="6">
    <location>
        <begin position="25"/>
        <end position="307"/>
    </location>
</feature>
<evidence type="ECO:0000313" key="7">
    <source>
        <dbReference type="EMBL" id="JAB71583.1"/>
    </source>
</evidence>
<dbReference type="GO" id="GO:0005615">
    <property type="term" value="C:extracellular space"/>
    <property type="evidence" value="ECO:0007669"/>
    <property type="project" value="TreeGrafter"/>
</dbReference>
<sequence length="393" mass="43209">MWRFASLVLCCVAVTSGALVPDYAAYHNLSSAYRRVGALADAFPGFVRVDHSFKSRNGLSQLLVRLSNFSDSSHAVGPHVQSFKVKVLLSYGESARELLPVESILHFLRRVLRGLGAPKDSAEEAFSRALFSKVDLYIVVLLNPDGRNHVERTGDHCWKGTGTGANLGTAFGLDVDRSLREPECNILLNQTKTQAFDAFISFHSGRREIHLPLTGFRSKKPGSSPANMEAMAELAGAIAESVQPHLARNEQTNHAARLSVEGTAFNFMATVRKIPFSLAVHLWGDGHDLGPDCFAHFNPSSDSLLENAGGSFTPLYPKRCSFFLIAWKAKQMSLAFNVEHDSPSSTMYLLMLAAAVVVTLLFVCQHRFPNPMRLNPRRRVISLKSLSSSLHVS</sequence>
<comment type="cofactor">
    <cofactor evidence="1">
        <name>Zn(2+)</name>
        <dbReference type="ChEBI" id="CHEBI:29105"/>
    </cofactor>
</comment>
<comment type="similarity">
    <text evidence="2 3">Belongs to the peptidase M14 family.</text>
</comment>
<proteinExistence type="evidence at transcript level"/>
<dbReference type="InterPro" id="IPR000834">
    <property type="entry name" value="Peptidase_M14"/>
</dbReference>
<dbReference type="EMBL" id="GANP01012885">
    <property type="protein sequence ID" value="JAB71583.1"/>
    <property type="molecule type" value="mRNA"/>
</dbReference>
<evidence type="ECO:0000256" key="4">
    <source>
        <dbReference type="SAM" id="Phobius"/>
    </source>
</evidence>
<comment type="caution">
    <text evidence="3">Lacks conserved residue(s) required for the propagation of feature annotation.</text>
</comment>
<evidence type="ECO:0000256" key="1">
    <source>
        <dbReference type="ARBA" id="ARBA00001947"/>
    </source>
</evidence>
<dbReference type="GO" id="GO:0008270">
    <property type="term" value="F:zinc ion binding"/>
    <property type="evidence" value="ECO:0007669"/>
    <property type="project" value="InterPro"/>
</dbReference>
<dbReference type="SUPFAM" id="SSF53187">
    <property type="entry name" value="Zn-dependent exopeptidases"/>
    <property type="match status" value="1"/>
</dbReference>
<dbReference type="PANTHER" id="PTHR11705:SF119">
    <property type="entry name" value="OS02G0119300 PROTEIN"/>
    <property type="match status" value="1"/>
</dbReference>
<keyword evidence="4" id="KW-0472">Membrane</keyword>
<dbReference type="AlphaFoldDB" id="V5HDW1"/>
<reference evidence="7" key="1">
    <citation type="journal article" date="2015" name="Sci. Rep.">
        <title>Tissue- and time-dependent transcription in Ixodes ricinus salivary glands and midguts when blood feeding on the vertebrate host.</title>
        <authorList>
            <person name="Kotsyfakis M."/>
            <person name="Schwarz A."/>
            <person name="Erhart J."/>
            <person name="Ribeiro J.M."/>
        </authorList>
    </citation>
    <scope>NUCLEOTIDE SEQUENCE</scope>
    <source>
        <tissue evidence="7">Salivary gland and midgut</tissue>
    </source>
</reference>
<dbReference type="PROSITE" id="PS52035">
    <property type="entry name" value="PEPTIDASE_M14"/>
    <property type="match status" value="1"/>
</dbReference>
<evidence type="ECO:0000256" key="3">
    <source>
        <dbReference type="PROSITE-ProRule" id="PRU01379"/>
    </source>
</evidence>
<keyword evidence="4" id="KW-0812">Transmembrane</keyword>
<dbReference type="Gene3D" id="3.40.630.10">
    <property type="entry name" value="Zn peptidases"/>
    <property type="match status" value="1"/>
</dbReference>
<organism evidence="7">
    <name type="scientific">Ixodes ricinus</name>
    <name type="common">Common tick</name>
    <name type="synonym">Acarus ricinus</name>
    <dbReference type="NCBI Taxonomy" id="34613"/>
    <lineage>
        <taxon>Eukaryota</taxon>
        <taxon>Metazoa</taxon>
        <taxon>Ecdysozoa</taxon>
        <taxon>Arthropoda</taxon>
        <taxon>Chelicerata</taxon>
        <taxon>Arachnida</taxon>
        <taxon>Acari</taxon>
        <taxon>Parasitiformes</taxon>
        <taxon>Ixodida</taxon>
        <taxon>Ixodoidea</taxon>
        <taxon>Ixodidae</taxon>
        <taxon>Ixodinae</taxon>
        <taxon>Ixodes</taxon>
    </lineage>
</organism>
<name>V5HDW1_IXORI</name>
<protein>
    <submittedName>
        <fullName evidence="7">Putative peptidase m14-like domain protein</fullName>
    </submittedName>
</protein>
<dbReference type="FunFam" id="3.40.630.10:FF:000313">
    <property type="entry name" value="Predicted protein"/>
    <property type="match status" value="1"/>
</dbReference>
<feature type="signal peptide" evidence="5">
    <location>
        <begin position="1"/>
        <end position="17"/>
    </location>
</feature>